<comment type="caution">
    <text evidence="2">The sequence shown here is derived from an EMBL/GenBank/DDBJ whole genome shotgun (WGS) entry which is preliminary data.</text>
</comment>
<dbReference type="SUPFAM" id="SSF52266">
    <property type="entry name" value="SGNH hydrolase"/>
    <property type="match status" value="1"/>
</dbReference>
<dbReference type="InterPro" id="IPR051532">
    <property type="entry name" value="Ester_Hydrolysis_Enzymes"/>
</dbReference>
<organism evidence="2 3">
    <name type="scientific">Cocleimonas flava</name>
    <dbReference type="NCBI Taxonomy" id="634765"/>
    <lineage>
        <taxon>Bacteria</taxon>
        <taxon>Pseudomonadati</taxon>
        <taxon>Pseudomonadota</taxon>
        <taxon>Gammaproteobacteria</taxon>
        <taxon>Thiotrichales</taxon>
        <taxon>Thiotrichaceae</taxon>
        <taxon>Cocleimonas</taxon>
    </lineage>
</organism>
<gene>
    <name evidence="2" type="ORF">EV695_3378</name>
</gene>
<name>A0A4R1EN57_9GAMM</name>
<evidence type="ECO:0000259" key="1">
    <source>
        <dbReference type="Pfam" id="PF13472"/>
    </source>
</evidence>
<dbReference type="Gene3D" id="3.40.50.1110">
    <property type="entry name" value="SGNH hydrolase"/>
    <property type="match status" value="1"/>
</dbReference>
<reference evidence="2 3" key="1">
    <citation type="submission" date="2019-03" db="EMBL/GenBank/DDBJ databases">
        <title>Genomic Encyclopedia of Type Strains, Phase IV (KMG-IV): sequencing the most valuable type-strain genomes for metagenomic binning, comparative biology and taxonomic classification.</title>
        <authorList>
            <person name="Goeker M."/>
        </authorList>
    </citation>
    <scope>NUCLEOTIDE SEQUENCE [LARGE SCALE GENOMIC DNA]</scope>
    <source>
        <strain evidence="2 3">DSM 24830</strain>
    </source>
</reference>
<dbReference type="PANTHER" id="PTHR30383">
    <property type="entry name" value="THIOESTERASE 1/PROTEASE 1/LYSOPHOSPHOLIPASE L1"/>
    <property type="match status" value="1"/>
</dbReference>
<keyword evidence="2" id="KW-0378">Hydrolase</keyword>
<evidence type="ECO:0000313" key="2">
    <source>
        <dbReference type="EMBL" id="TCJ82647.1"/>
    </source>
</evidence>
<keyword evidence="3" id="KW-1185">Reference proteome</keyword>
<dbReference type="EMBL" id="SMFQ01000005">
    <property type="protein sequence ID" value="TCJ82647.1"/>
    <property type="molecule type" value="Genomic_DNA"/>
</dbReference>
<dbReference type="InterPro" id="IPR036514">
    <property type="entry name" value="SGNH_hydro_sf"/>
</dbReference>
<accession>A0A4R1EN57</accession>
<proteinExistence type="predicted"/>
<dbReference type="AlphaFoldDB" id="A0A4R1EN57"/>
<dbReference type="GO" id="GO:0016788">
    <property type="term" value="F:hydrolase activity, acting on ester bonds"/>
    <property type="evidence" value="ECO:0007669"/>
    <property type="project" value="UniProtKB-ARBA"/>
</dbReference>
<protein>
    <submittedName>
        <fullName evidence="2">GDSL-like lipase/acylhydrolase family protein</fullName>
    </submittedName>
</protein>
<dbReference type="Proteomes" id="UP000294887">
    <property type="component" value="Unassembled WGS sequence"/>
</dbReference>
<evidence type="ECO:0000313" key="3">
    <source>
        <dbReference type="Proteomes" id="UP000294887"/>
    </source>
</evidence>
<feature type="domain" description="SGNH hydrolase-type esterase" evidence="1">
    <location>
        <begin position="85"/>
        <end position="334"/>
    </location>
</feature>
<dbReference type="InterPro" id="IPR013830">
    <property type="entry name" value="SGNH_hydro"/>
</dbReference>
<sequence length="350" mass="39309">MILVLLFGFEKLLGNTRFGGEENQSVRHIRLKENTPNIDKMLSPSDDIVALSDSLENKPYSFKIDQNGFIFPSTTHQQADKVIAFLGGSTTECMYVDEDKRFPALTGTLLETNSGKKINALNAGVSGNNSMHSINSLLNKIIPMNPDIAVLMHNINDLSILLHEKTYWNNNDHRSLLVTEDRSIKAMLKQLLPNTYNFAFEVKRKLLGDGNEFENADHGNKQPRLSNEKILSLFKSNLDSFIEISKANNITPVLMTQASRFTEKPDEVVMKNLQNLEAMGLSYPEYRSLFIAMNQVIRAVALDKSALLIDLNQAVPQTKEYMSDPVHFTNRGSELVAKIISEKLTPVIAH</sequence>
<dbReference type="Pfam" id="PF13472">
    <property type="entry name" value="Lipase_GDSL_2"/>
    <property type="match status" value="1"/>
</dbReference>